<dbReference type="Pfam" id="PF00096">
    <property type="entry name" value="zf-C2H2"/>
    <property type="match status" value="1"/>
</dbReference>
<dbReference type="SUPFAM" id="SSF57667">
    <property type="entry name" value="beta-beta-alpha zinc fingers"/>
    <property type="match status" value="3"/>
</dbReference>
<dbReference type="FunFam" id="3.30.160.60:FF:000100">
    <property type="entry name" value="Zinc finger 45-like"/>
    <property type="match status" value="1"/>
</dbReference>
<dbReference type="EMBL" id="HG994593">
    <property type="protein sequence ID" value="CAF2838010.1"/>
    <property type="molecule type" value="Genomic_DNA"/>
</dbReference>
<dbReference type="OrthoDB" id="7715128at2759"/>
<evidence type="ECO:0000256" key="4">
    <source>
        <dbReference type="ARBA" id="ARBA00022771"/>
    </source>
</evidence>
<sequence length="193" mass="22105">MSLPAQYPALNDHPALGMVFMSGNQTPQYLLSTQILPSSKPSSSSKTSHKSNPNKIPYKCEFCPYTNVRKDKLKNHLKKFHKLGVSPEEEEAANAKSFSCTQCSKSFKERYRLSRHASTVHLKIKPYHCTLCNSSFGRSDKLKRHLNTVHLRDKPYKCIHCGHKSVRSDKMKEHIERVHKENPHVFEVLQSSS</sequence>
<evidence type="ECO:0000313" key="10">
    <source>
        <dbReference type="EMBL" id="CAF2838010.1"/>
    </source>
</evidence>
<reference evidence="10" key="2">
    <citation type="submission" date="2021-02" db="EMBL/GenBank/DDBJ databases">
        <authorList>
            <person name="Bekaert M."/>
        </authorList>
    </citation>
    <scope>NUCLEOTIDE SEQUENCE</scope>
    <source>
        <strain evidence="10">IoA-00</strain>
    </source>
</reference>
<protein>
    <submittedName>
        <fullName evidence="10">(salmon louse) hypothetical protein</fullName>
    </submittedName>
    <submittedName>
        <fullName evidence="9">Zinc finger protein draculin</fullName>
    </submittedName>
</protein>
<evidence type="ECO:0000259" key="8">
    <source>
        <dbReference type="PROSITE" id="PS50157"/>
    </source>
</evidence>
<dbReference type="Proteomes" id="UP000675881">
    <property type="component" value="Chromosome 14"/>
</dbReference>
<dbReference type="SMART" id="SM00355">
    <property type="entry name" value="ZnF_C2H2"/>
    <property type="match status" value="4"/>
</dbReference>
<evidence type="ECO:0000256" key="7">
    <source>
        <dbReference type="PROSITE-ProRule" id="PRU00042"/>
    </source>
</evidence>
<evidence type="ECO:0000256" key="2">
    <source>
        <dbReference type="ARBA" id="ARBA00022723"/>
    </source>
</evidence>
<proteinExistence type="evidence at transcript level"/>
<keyword evidence="2" id="KW-0479">Metal-binding</keyword>
<organism evidence="9">
    <name type="scientific">Lepeophtheirus salmonis</name>
    <name type="common">Salmon louse</name>
    <name type="synonym">Caligus salmonis</name>
    <dbReference type="NCBI Taxonomy" id="72036"/>
    <lineage>
        <taxon>Eukaryota</taxon>
        <taxon>Metazoa</taxon>
        <taxon>Ecdysozoa</taxon>
        <taxon>Arthropoda</taxon>
        <taxon>Crustacea</taxon>
        <taxon>Multicrustacea</taxon>
        <taxon>Hexanauplia</taxon>
        <taxon>Copepoda</taxon>
        <taxon>Siphonostomatoida</taxon>
        <taxon>Caligidae</taxon>
        <taxon>Lepeophtheirus</taxon>
    </lineage>
</organism>
<evidence type="ECO:0000256" key="6">
    <source>
        <dbReference type="ARBA" id="ARBA00023242"/>
    </source>
</evidence>
<dbReference type="InterPro" id="IPR036236">
    <property type="entry name" value="Znf_C2H2_sf"/>
</dbReference>
<evidence type="ECO:0000313" key="11">
    <source>
        <dbReference type="Proteomes" id="UP000675881"/>
    </source>
</evidence>
<dbReference type="EMBL" id="BT121183">
    <property type="protein sequence ID" value="ADD38113.1"/>
    <property type="molecule type" value="mRNA"/>
</dbReference>
<dbReference type="PROSITE" id="PS00028">
    <property type="entry name" value="ZINC_FINGER_C2H2_1"/>
    <property type="match status" value="2"/>
</dbReference>
<dbReference type="InterPro" id="IPR013087">
    <property type="entry name" value="Znf_C2H2_type"/>
</dbReference>
<dbReference type="Pfam" id="PF23225">
    <property type="entry name" value="zf-C2H2_7th_ZNF462"/>
    <property type="match status" value="1"/>
</dbReference>
<keyword evidence="11" id="KW-1185">Reference proteome</keyword>
<accession>D3PHS7</accession>
<dbReference type="Pfam" id="PF13894">
    <property type="entry name" value="zf-C2H2_4"/>
    <property type="match status" value="1"/>
</dbReference>
<dbReference type="OMA" id="SEATWHE"/>
<dbReference type="Gene3D" id="3.30.160.60">
    <property type="entry name" value="Classic Zinc Finger"/>
    <property type="match status" value="3"/>
</dbReference>
<evidence type="ECO:0000256" key="5">
    <source>
        <dbReference type="ARBA" id="ARBA00022833"/>
    </source>
</evidence>
<reference evidence="9" key="1">
    <citation type="submission" date="2010-03" db="EMBL/GenBank/DDBJ databases">
        <title>Atlantic Lepeophtheirus salmonis ESTs and full-length cDNAs.</title>
        <authorList>
            <person name="Yasuike M."/>
            <person name="von Schalburg K."/>
            <person name="Cooper G."/>
            <person name="Leong J."/>
            <person name="Nilsen F."/>
            <person name="Jones S.R.M."/>
            <person name="Koop B.F."/>
        </authorList>
    </citation>
    <scope>NUCLEOTIDE SEQUENCE</scope>
    <source>
        <strain evidence="9">Atlantic form</strain>
        <tissue evidence="9">Mixed tissue</tissue>
    </source>
</reference>
<keyword evidence="5" id="KW-0862">Zinc</keyword>
<gene>
    <name evidence="9" type="primary">DRL</name>
    <name evidence="10" type="ORF">LSAA_5523</name>
</gene>
<keyword evidence="4 7" id="KW-0863">Zinc-finger</keyword>
<dbReference type="PANTHER" id="PTHR24394">
    <property type="entry name" value="ZINC FINGER PROTEIN"/>
    <property type="match status" value="1"/>
</dbReference>
<feature type="domain" description="C2H2-type" evidence="8">
    <location>
        <begin position="98"/>
        <end position="126"/>
    </location>
</feature>
<name>D3PHS7_LEPSM</name>
<dbReference type="GO" id="GO:0008270">
    <property type="term" value="F:zinc ion binding"/>
    <property type="evidence" value="ECO:0007669"/>
    <property type="project" value="UniProtKB-KW"/>
</dbReference>
<keyword evidence="6" id="KW-0539">Nucleus</keyword>
<feature type="domain" description="C2H2-type" evidence="8">
    <location>
        <begin position="127"/>
        <end position="155"/>
    </location>
</feature>
<evidence type="ECO:0000256" key="1">
    <source>
        <dbReference type="ARBA" id="ARBA00004123"/>
    </source>
</evidence>
<dbReference type="InterPro" id="IPR059059">
    <property type="entry name" value="Znf-C2H2_7th_ZNF462"/>
</dbReference>
<dbReference type="AlphaFoldDB" id="D3PHS7"/>
<dbReference type="PANTHER" id="PTHR24394:SF44">
    <property type="entry name" value="ZINC FINGER PROTEIN 271-LIKE"/>
    <property type="match status" value="1"/>
</dbReference>
<evidence type="ECO:0000313" key="9">
    <source>
        <dbReference type="EMBL" id="ADD38113.1"/>
    </source>
</evidence>
<comment type="subcellular location">
    <subcellularLocation>
        <location evidence="1">Nucleus</location>
    </subcellularLocation>
</comment>
<dbReference type="GO" id="GO:0000981">
    <property type="term" value="F:DNA-binding transcription factor activity, RNA polymerase II-specific"/>
    <property type="evidence" value="ECO:0007669"/>
    <property type="project" value="TreeGrafter"/>
</dbReference>
<evidence type="ECO:0000256" key="3">
    <source>
        <dbReference type="ARBA" id="ARBA00022737"/>
    </source>
</evidence>
<dbReference type="PROSITE" id="PS50157">
    <property type="entry name" value="ZINC_FINGER_C2H2_2"/>
    <property type="match status" value="2"/>
</dbReference>
<dbReference type="GO" id="GO:0005634">
    <property type="term" value="C:nucleus"/>
    <property type="evidence" value="ECO:0007669"/>
    <property type="project" value="UniProtKB-SubCell"/>
</dbReference>
<keyword evidence="3" id="KW-0677">Repeat</keyword>